<dbReference type="Proteomes" id="UP001176521">
    <property type="component" value="Unassembled WGS sequence"/>
</dbReference>
<feature type="region of interest" description="Disordered" evidence="1">
    <location>
        <begin position="329"/>
        <end position="392"/>
    </location>
</feature>
<reference evidence="2" key="1">
    <citation type="journal article" date="2023" name="PhytoFront">
        <title>Draft Genome Resources of Seven Strains of Tilletia horrida, Causal Agent of Kernel Smut of Rice.</title>
        <authorList>
            <person name="Khanal S."/>
            <person name="Antony Babu S."/>
            <person name="Zhou X.G."/>
        </authorList>
    </citation>
    <scope>NUCLEOTIDE SEQUENCE</scope>
    <source>
        <strain evidence="2">TX3</strain>
    </source>
</reference>
<feature type="compositionally biased region" description="Low complexity" evidence="1">
    <location>
        <begin position="1"/>
        <end position="11"/>
    </location>
</feature>
<feature type="compositionally biased region" description="Low complexity" evidence="1">
    <location>
        <begin position="376"/>
        <end position="392"/>
    </location>
</feature>
<comment type="caution">
    <text evidence="2">The sequence shown here is derived from an EMBL/GenBank/DDBJ whole genome shotgun (WGS) entry which is preliminary data.</text>
</comment>
<feature type="compositionally biased region" description="Pro residues" evidence="1">
    <location>
        <begin position="329"/>
        <end position="345"/>
    </location>
</feature>
<organism evidence="2 3">
    <name type="scientific">Tilletia horrida</name>
    <dbReference type="NCBI Taxonomy" id="155126"/>
    <lineage>
        <taxon>Eukaryota</taxon>
        <taxon>Fungi</taxon>
        <taxon>Dikarya</taxon>
        <taxon>Basidiomycota</taxon>
        <taxon>Ustilaginomycotina</taxon>
        <taxon>Exobasidiomycetes</taxon>
        <taxon>Tilletiales</taxon>
        <taxon>Tilletiaceae</taxon>
        <taxon>Tilletia</taxon>
    </lineage>
</organism>
<feature type="region of interest" description="Disordered" evidence="1">
    <location>
        <begin position="1"/>
        <end position="68"/>
    </location>
</feature>
<evidence type="ECO:0000313" key="2">
    <source>
        <dbReference type="EMBL" id="KAK0541217.1"/>
    </source>
</evidence>
<feature type="compositionally biased region" description="Pro residues" evidence="1">
    <location>
        <begin position="12"/>
        <end position="22"/>
    </location>
</feature>
<evidence type="ECO:0008006" key="4">
    <source>
        <dbReference type="Google" id="ProtNLM"/>
    </source>
</evidence>
<evidence type="ECO:0000313" key="3">
    <source>
        <dbReference type="Proteomes" id="UP001176521"/>
    </source>
</evidence>
<dbReference type="EMBL" id="JAPDMQ010000002">
    <property type="protein sequence ID" value="KAK0541217.1"/>
    <property type="molecule type" value="Genomic_DNA"/>
</dbReference>
<dbReference type="AlphaFoldDB" id="A0AAN6GKG7"/>
<feature type="region of interest" description="Disordered" evidence="1">
    <location>
        <begin position="478"/>
        <end position="497"/>
    </location>
</feature>
<gene>
    <name evidence="2" type="ORF">OC842_000050</name>
</gene>
<proteinExistence type="predicted"/>
<keyword evidence="3" id="KW-1185">Reference proteome</keyword>
<name>A0AAN6GKG7_9BASI</name>
<accession>A0AAN6GKG7</accession>
<evidence type="ECO:0000256" key="1">
    <source>
        <dbReference type="SAM" id="MobiDB-lite"/>
    </source>
</evidence>
<protein>
    <recommendedName>
        <fullName evidence="4">C3H1-type domain-containing protein</fullName>
    </recommendedName>
</protein>
<feature type="compositionally biased region" description="Gly residues" evidence="1">
    <location>
        <begin position="487"/>
        <end position="497"/>
    </location>
</feature>
<sequence length="497" mass="52900">MSGAASDDPGANSPPPPPPPSGGGPSSSTSSGEAPRPEDFRVPVPSGSHCPSSSGGAGGDPGSHRGPMVMTDELFAAFLESVRGKPSPPAKESEPEDFVSHPSFSIDPSASSAIIKTSPDSHIDIPDDLVSLFNAGYNIPLSLLTFAAIRDYTINMRRSTFVPRMSGRLLEEFQSWHLKDDALPLAEWCQAMQTLIFLFRSIRVPPPDADPVNDPVQQLSEHTVNVISQLTSSNWRVWREYDKRIRRQVWAPRPKGTGLPFSIVRVNRQVLDDAEQAVTGQSGQLLHVNSLFSSSWYTVVTAAGQEIGRAVRSLNDHLLSAAKGIFPRPTPPAPVSTPSIHPPPSSVVAGKRRRIDPSPSAPPSYFQHQTDQFRHSSVPPSTVSPSSAASPCPARPAFCVICRRITADHSWNKCPAQRAAGLRPSSSGFGWTWTGKPKGFCAGFNGGHCNNGPACWYGHYCSQCGTDGHRAIDHGVLGEHEPAGAAPGAGSGPAGSA</sequence>